<sequence length="232" mass="27406">MQILINHSTYTLAQYYHGVKNGGFEFIRRFFDYPKCLICGAYHCYKFLGFYFRPVFDEHGTFFKDFPIARFECLRKGSNLTVPHKTFSLLPYQLIPYCKYSIPFIFKILEMKYINNKSTMKIQELLSKYEDANGYIDLAQSTLFKFKNLIEATINKLLAFEYYPELIKNMLCLKTDNERITYFIKFALSFTCFKLSFKIRGPCTLGYDFFSIGGGHIKNSHFLFGTPSQFRF</sequence>
<evidence type="ECO:0000313" key="2">
    <source>
        <dbReference type="Proteomes" id="UP000189670"/>
    </source>
</evidence>
<dbReference type="Proteomes" id="UP000189670">
    <property type="component" value="Unassembled WGS sequence"/>
</dbReference>
<organism evidence="1 2">
    <name type="scientific">Candidatus Magnetoglobus multicellularis str. Araruama</name>
    <dbReference type="NCBI Taxonomy" id="890399"/>
    <lineage>
        <taxon>Bacteria</taxon>
        <taxon>Pseudomonadati</taxon>
        <taxon>Thermodesulfobacteriota</taxon>
        <taxon>Desulfobacteria</taxon>
        <taxon>Desulfobacterales</taxon>
        <taxon>Desulfobacteraceae</taxon>
        <taxon>Candidatus Magnetoglobus</taxon>
    </lineage>
</organism>
<accession>A0A1V1P4Q0</accession>
<evidence type="ECO:0000313" key="1">
    <source>
        <dbReference type="EMBL" id="ETR69705.1"/>
    </source>
</evidence>
<gene>
    <name evidence="1" type="ORF">OMM_03757</name>
</gene>
<protein>
    <submittedName>
        <fullName evidence="1">Uncharacterized protein</fullName>
    </submittedName>
</protein>
<name>A0A1V1P4Q0_9BACT</name>
<comment type="caution">
    <text evidence="1">The sequence shown here is derived from an EMBL/GenBank/DDBJ whole genome shotgun (WGS) entry which is preliminary data.</text>
</comment>
<proteinExistence type="predicted"/>
<reference evidence="2" key="1">
    <citation type="submission" date="2012-11" db="EMBL/GenBank/DDBJ databases">
        <authorList>
            <person name="Lucero-Rivera Y.E."/>
            <person name="Tovar-Ramirez D."/>
        </authorList>
    </citation>
    <scope>NUCLEOTIDE SEQUENCE [LARGE SCALE GENOMIC DNA]</scope>
    <source>
        <strain evidence="2">Araruama</strain>
    </source>
</reference>
<dbReference type="AlphaFoldDB" id="A0A1V1P4Q0"/>
<dbReference type="EMBL" id="ATBP01000581">
    <property type="protein sequence ID" value="ETR69705.1"/>
    <property type="molecule type" value="Genomic_DNA"/>
</dbReference>